<dbReference type="CTD" id="3475"/>
<dbReference type="KEGG" id="goe:100897601"/>
<gene>
    <name evidence="5" type="primary">LOC100897601</name>
</gene>
<reference evidence="5" key="1">
    <citation type="submission" date="2025-08" db="UniProtKB">
        <authorList>
            <consortium name="RefSeq"/>
        </authorList>
    </citation>
    <scope>IDENTIFICATION</scope>
</reference>
<keyword evidence="4" id="KW-1185">Reference proteome</keyword>
<evidence type="ECO:0000256" key="2">
    <source>
        <dbReference type="SAM" id="MobiDB-lite"/>
    </source>
</evidence>
<dbReference type="RefSeq" id="XP_003744643.1">
    <property type="nucleotide sequence ID" value="XM_003744595.1"/>
</dbReference>
<comment type="similarity">
    <text evidence="1">Belongs to the IFRD family.</text>
</comment>
<dbReference type="Pfam" id="PF05004">
    <property type="entry name" value="IFRD"/>
    <property type="match status" value="1"/>
</dbReference>
<dbReference type="PANTHER" id="PTHR12354:SF1">
    <property type="entry name" value="INTERFERON-RELATED DEVELOPMENTAL REGULATOR 1"/>
    <property type="match status" value="1"/>
</dbReference>
<evidence type="ECO:0000313" key="5">
    <source>
        <dbReference type="RefSeq" id="XP_003744643.1"/>
    </source>
</evidence>
<dbReference type="PANTHER" id="PTHR12354">
    <property type="entry name" value="INTERFERON-RELATED DEVELOPMENTAL REGULATOR"/>
    <property type="match status" value="1"/>
</dbReference>
<protein>
    <submittedName>
        <fullName evidence="5">Interferon-related developmental regulator 2</fullName>
    </submittedName>
</protein>
<dbReference type="GeneID" id="100897601"/>
<dbReference type="SUPFAM" id="SSF48371">
    <property type="entry name" value="ARM repeat"/>
    <property type="match status" value="1"/>
</dbReference>
<evidence type="ECO:0000313" key="4">
    <source>
        <dbReference type="Proteomes" id="UP000694867"/>
    </source>
</evidence>
<organism evidence="4 5">
    <name type="scientific">Galendromus occidentalis</name>
    <name type="common">western predatory mite</name>
    <dbReference type="NCBI Taxonomy" id="34638"/>
    <lineage>
        <taxon>Eukaryota</taxon>
        <taxon>Metazoa</taxon>
        <taxon>Ecdysozoa</taxon>
        <taxon>Arthropoda</taxon>
        <taxon>Chelicerata</taxon>
        <taxon>Arachnida</taxon>
        <taxon>Acari</taxon>
        <taxon>Parasitiformes</taxon>
        <taxon>Mesostigmata</taxon>
        <taxon>Gamasina</taxon>
        <taxon>Phytoseioidea</taxon>
        <taxon>Phytoseiidae</taxon>
        <taxon>Typhlodrominae</taxon>
        <taxon>Galendromus</taxon>
    </lineage>
</organism>
<proteinExistence type="inferred from homology"/>
<sequence>MEIVLPRRAFKKHKARLDKKNKKGKGRLDEDGYNEDPRRRIDESNSICSMDDFLHEDDDESLDDADYEDRLKENLDGATESKSSPKRFQHLIALSRDLADKYCPDFLINRPATMTDLVEKSLKKGKSEEQGAAAHLTSVLALQFGVSPEGTELLRTVHKLLITGMHNASIPAAARTKMATALGVTTYISEDDPFNILQAMEQLKAVFVGSCPKSDGIMPNVPAAESAVHQAAIQAWGLLLTVAEDHSLALIDKNLSVLSCLLHASDVDVRIASGEVLATMYEIAREHDSGFEGDDLDGLCEDLQMLATDSQKFRAKKDRKVQRSSFRDIVKAVRDGEGPDFRIQIGVETLQVITWEEKRLYDIVCGILGSGMSHHLQYNPEVRSLFGLGAPLVVNKDSDEPEKPSKFERNVGNILRGKIHTKRMAKCRDKRLDLM</sequence>
<feature type="compositionally biased region" description="Basic and acidic residues" evidence="2">
    <location>
        <begin position="26"/>
        <end position="43"/>
    </location>
</feature>
<evidence type="ECO:0000256" key="1">
    <source>
        <dbReference type="ARBA" id="ARBA00008828"/>
    </source>
</evidence>
<name>A0AAJ6QUZ0_9ACAR</name>
<accession>A0AAJ6QUZ0</accession>
<feature type="compositionally biased region" description="Basic residues" evidence="2">
    <location>
        <begin position="13"/>
        <end position="25"/>
    </location>
</feature>
<dbReference type="Proteomes" id="UP000694867">
    <property type="component" value="Unplaced"/>
</dbReference>
<dbReference type="InterPro" id="IPR007701">
    <property type="entry name" value="Interferon-rel_develop_reg_N"/>
</dbReference>
<dbReference type="AlphaFoldDB" id="A0AAJ6QUZ0"/>
<dbReference type="InterPro" id="IPR039777">
    <property type="entry name" value="IFRD"/>
</dbReference>
<feature type="domain" description="Interferon-related developmental regulator N-terminal" evidence="3">
    <location>
        <begin position="54"/>
        <end position="333"/>
    </location>
</feature>
<evidence type="ECO:0000259" key="3">
    <source>
        <dbReference type="Pfam" id="PF05004"/>
    </source>
</evidence>
<feature type="region of interest" description="Disordered" evidence="2">
    <location>
        <begin position="13"/>
        <end position="46"/>
    </location>
</feature>
<dbReference type="InterPro" id="IPR016024">
    <property type="entry name" value="ARM-type_fold"/>
</dbReference>